<feature type="region of interest" description="Disordered" evidence="2">
    <location>
        <begin position="48"/>
        <end position="150"/>
    </location>
</feature>
<dbReference type="OMA" id="PEGQYIK"/>
<dbReference type="Proteomes" id="UP000472264">
    <property type="component" value="Chromosome 5"/>
</dbReference>
<dbReference type="Ensembl" id="ENSENLT00000031959.1">
    <property type="protein sequence ID" value="ENSENLP00000031055.1"/>
    <property type="gene ID" value="ENSENLG00000013740.1"/>
</dbReference>
<keyword evidence="5" id="KW-1185">Reference proteome</keyword>
<evidence type="ECO:0000256" key="1">
    <source>
        <dbReference type="ARBA" id="ARBA00010365"/>
    </source>
</evidence>
<dbReference type="GO" id="GO:0140625">
    <property type="term" value="F:opioid growth factor receptor activity"/>
    <property type="evidence" value="ECO:0007669"/>
    <property type="project" value="InterPro"/>
</dbReference>
<gene>
    <name evidence="4" type="primary">LOC115043198</name>
</gene>
<organism evidence="4 5">
    <name type="scientific">Echeneis naucrates</name>
    <name type="common">Live sharksucker</name>
    <dbReference type="NCBI Taxonomy" id="173247"/>
    <lineage>
        <taxon>Eukaryota</taxon>
        <taxon>Metazoa</taxon>
        <taxon>Chordata</taxon>
        <taxon>Craniata</taxon>
        <taxon>Vertebrata</taxon>
        <taxon>Euteleostomi</taxon>
        <taxon>Actinopterygii</taxon>
        <taxon>Neopterygii</taxon>
        <taxon>Teleostei</taxon>
        <taxon>Neoteleostei</taxon>
        <taxon>Acanthomorphata</taxon>
        <taxon>Carangaria</taxon>
        <taxon>Carangiformes</taxon>
        <taxon>Echeneidae</taxon>
        <taxon>Echeneis</taxon>
    </lineage>
</organism>
<reference evidence="4" key="2">
    <citation type="submission" date="2025-08" db="UniProtKB">
        <authorList>
            <consortium name="Ensembl"/>
        </authorList>
    </citation>
    <scope>IDENTIFICATION</scope>
</reference>
<evidence type="ECO:0000256" key="2">
    <source>
        <dbReference type="SAM" id="MobiDB-lite"/>
    </source>
</evidence>
<name>A0A665VH74_ECHNA</name>
<evidence type="ECO:0000313" key="5">
    <source>
        <dbReference type="Proteomes" id="UP000472264"/>
    </source>
</evidence>
<feature type="compositionally biased region" description="Acidic residues" evidence="2">
    <location>
        <begin position="84"/>
        <end position="140"/>
    </location>
</feature>
<dbReference type="InParanoid" id="A0A665VH74"/>
<sequence>MAWFLCRRVRRLIETLWRLNLTSLYCLCRNVALAGWRLLSALTWEEERDGSEGGEGPEGRSSPGPGPQHGAKDCECQPEAAEGWTEDSDLLTDDENDEEEENCGEEEEEEENCGEEEEEEENCDEDDEESNCEADEDADDDKNGSDSEDVCVPASDELYCVYDSTWEVEEEDGSSVSDSAWWPESLPQYRFSRFQNAARDMQRYRHDYPVSRTHTNSGPDLDFWSCPYFSFRVFSSPPEGQYIKDFHNGWKGNYDALEEVHTFIQWLFPLQEPGVNFYAKELTKEEIKKFLSSRIAKENLLKSYELMLDFYGIELCDKETGEVKRAPNWRHRFCNLNTRTHNNLRITRILKCLGTLGYPHYQAPLVHFFLKETLVNQELPNVKESVLNYFLFAVLDKKERRKLIRFAYLNYEPRDQFVWCPMKFQNQWSALSEGKKTVKRKINVNEHDQSLNSEDGAKIKVIKMVYAESV</sequence>
<reference evidence="4" key="1">
    <citation type="submission" date="2021-04" db="EMBL/GenBank/DDBJ databases">
        <authorList>
            <consortium name="Wellcome Sanger Institute Data Sharing"/>
        </authorList>
    </citation>
    <scope>NUCLEOTIDE SEQUENCE [LARGE SCALE GENOMIC DNA]</scope>
</reference>
<comment type="similarity">
    <text evidence="1">Belongs to the opioid growth factor receptor family.</text>
</comment>
<dbReference type="InterPro" id="IPR039574">
    <property type="entry name" value="OGFr"/>
</dbReference>
<proteinExistence type="inferred from homology"/>
<feature type="domain" description="Opioid growth factor receptor (OGFr) conserved" evidence="3">
    <location>
        <begin position="235"/>
        <end position="423"/>
    </location>
</feature>
<evidence type="ECO:0000313" key="4">
    <source>
        <dbReference type="Ensembl" id="ENSENLP00000031055.1"/>
    </source>
</evidence>
<reference evidence="4" key="3">
    <citation type="submission" date="2025-09" db="UniProtKB">
        <authorList>
            <consortium name="Ensembl"/>
        </authorList>
    </citation>
    <scope>IDENTIFICATION</scope>
</reference>
<accession>A0A665VH74</accession>
<dbReference type="GO" id="GO:0016020">
    <property type="term" value="C:membrane"/>
    <property type="evidence" value="ECO:0007669"/>
    <property type="project" value="InterPro"/>
</dbReference>
<dbReference type="PANTHER" id="PTHR14015:SF1">
    <property type="entry name" value="OPIOID GROWTH FACTOR RECEPTOR"/>
    <property type="match status" value="1"/>
</dbReference>
<dbReference type="PANTHER" id="PTHR14015">
    <property type="entry name" value="OPIOID GROWTH FACTOR RECEPTOR OGFR ZETA-TYPE OPIOID RECEPTOR"/>
    <property type="match status" value="1"/>
</dbReference>
<protein>
    <submittedName>
        <fullName evidence="4">Opioid growth factor receptor-like 2</fullName>
    </submittedName>
</protein>
<dbReference type="Pfam" id="PF04664">
    <property type="entry name" value="OGFr_N"/>
    <property type="match status" value="1"/>
</dbReference>
<evidence type="ECO:0000259" key="3">
    <source>
        <dbReference type="Pfam" id="PF04664"/>
    </source>
</evidence>
<dbReference type="AlphaFoldDB" id="A0A665VH74"/>
<dbReference type="InterPro" id="IPR006757">
    <property type="entry name" value="OGF_rcpt"/>
</dbReference>